<keyword evidence="3" id="KW-1185">Reference proteome</keyword>
<accession>A0A0D2A5Q2</accession>
<name>A0A0D2A5Q2_9EURO</name>
<feature type="region of interest" description="Disordered" evidence="1">
    <location>
        <begin position="51"/>
        <end position="99"/>
    </location>
</feature>
<dbReference type="VEuPathDB" id="FungiDB:PV07_02380"/>
<evidence type="ECO:0000313" key="3">
    <source>
        <dbReference type="Proteomes" id="UP000054466"/>
    </source>
</evidence>
<evidence type="ECO:0000313" key="2">
    <source>
        <dbReference type="EMBL" id="KIW35696.1"/>
    </source>
</evidence>
<organism evidence="2 3">
    <name type="scientific">Cladophialophora immunda</name>
    <dbReference type="NCBI Taxonomy" id="569365"/>
    <lineage>
        <taxon>Eukaryota</taxon>
        <taxon>Fungi</taxon>
        <taxon>Dikarya</taxon>
        <taxon>Ascomycota</taxon>
        <taxon>Pezizomycotina</taxon>
        <taxon>Eurotiomycetes</taxon>
        <taxon>Chaetothyriomycetidae</taxon>
        <taxon>Chaetothyriales</taxon>
        <taxon>Herpotrichiellaceae</taxon>
        <taxon>Cladophialophora</taxon>
    </lineage>
</organism>
<dbReference type="GeneID" id="27341574"/>
<reference evidence="2 3" key="1">
    <citation type="submission" date="2015-01" db="EMBL/GenBank/DDBJ databases">
        <title>The Genome Sequence of Cladophialophora immunda CBS83496.</title>
        <authorList>
            <consortium name="The Broad Institute Genomics Platform"/>
            <person name="Cuomo C."/>
            <person name="de Hoog S."/>
            <person name="Gorbushina A."/>
            <person name="Stielow B."/>
            <person name="Teixiera M."/>
            <person name="Abouelleil A."/>
            <person name="Chapman S.B."/>
            <person name="Priest M."/>
            <person name="Young S.K."/>
            <person name="Wortman J."/>
            <person name="Nusbaum C."/>
            <person name="Birren B."/>
        </authorList>
    </citation>
    <scope>NUCLEOTIDE SEQUENCE [LARGE SCALE GENOMIC DNA]</scope>
    <source>
        <strain evidence="2 3">CBS 83496</strain>
    </source>
</reference>
<dbReference type="AlphaFoldDB" id="A0A0D2A5Q2"/>
<protein>
    <submittedName>
        <fullName evidence="2">Uncharacterized protein</fullName>
    </submittedName>
</protein>
<gene>
    <name evidence="2" type="ORF">PV07_02380</name>
</gene>
<feature type="compositionally biased region" description="Basic and acidic residues" evidence="1">
    <location>
        <begin position="69"/>
        <end position="86"/>
    </location>
</feature>
<dbReference type="Proteomes" id="UP000054466">
    <property type="component" value="Unassembled WGS sequence"/>
</dbReference>
<dbReference type="EMBL" id="KN847040">
    <property type="protein sequence ID" value="KIW35696.1"/>
    <property type="molecule type" value="Genomic_DNA"/>
</dbReference>
<proteinExistence type="predicted"/>
<dbReference type="HOGENOM" id="CLU_1045869_0_0_1"/>
<evidence type="ECO:0000256" key="1">
    <source>
        <dbReference type="SAM" id="MobiDB-lite"/>
    </source>
</evidence>
<sequence length="266" mass="29221">MFTGITLTESAVCPRCQGPLQWEQVPAPSQPIKSAELQMGNRKRALSDVGFNGGDDAVAQSEKTNVGAGREDSGAEAKSRYRRDGELQTADRISHGPTESGRHSIIARICYSCSEYVDTDPAELSNLKDEHTPLLLAVLDFSSGLDQELVSFEEIHQDVRVMLEAMDDIVANAPSKESLDSGLGFGKQKIQARVDVLAQHVCGLMTAFKRIYVKVRVIPALTSYMQKKVLLQTWEAAHLMLMEILVLKSDQQGAPNSTRSDVEDFP</sequence>
<dbReference type="RefSeq" id="XP_016255912.1">
    <property type="nucleotide sequence ID" value="XM_016388984.1"/>
</dbReference>